<dbReference type="PANTHER" id="PTHR33393">
    <property type="entry name" value="POLYGLUTAMINE SYNTHESIS ACCESSORY PROTEIN RV0574C-RELATED"/>
    <property type="match status" value="1"/>
</dbReference>
<evidence type="ECO:0000313" key="3">
    <source>
        <dbReference type="EMBL" id="MBB6735993.1"/>
    </source>
</evidence>
<feature type="domain" description="Capsule synthesis protein CapA" evidence="2">
    <location>
        <begin position="50"/>
        <end position="289"/>
    </location>
</feature>
<dbReference type="EMBL" id="JACJVO010000065">
    <property type="protein sequence ID" value="MBB6735993.1"/>
    <property type="molecule type" value="Genomic_DNA"/>
</dbReference>
<gene>
    <name evidence="3" type="ORF">H7C18_34315</name>
</gene>
<dbReference type="Gene3D" id="3.60.21.10">
    <property type="match status" value="1"/>
</dbReference>
<name>A0A7X0SXZ1_9BACL</name>
<organism evidence="3 4">
    <name type="scientific">Cohnella zeiphila</name>
    <dbReference type="NCBI Taxonomy" id="2761120"/>
    <lineage>
        <taxon>Bacteria</taxon>
        <taxon>Bacillati</taxon>
        <taxon>Bacillota</taxon>
        <taxon>Bacilli</taxon>
        <taxon>Bacillales</taxon>
        <taxon>Paenibacillaceae</taxon>
        <taxon>Cohnella</taxon>
    </lineage>
</organism>
<protein>
    <submittedName>
        <fullName evidence="3">CapA family protein</fullName>
    </submittedName>
</protein>
<dbReference type="Proteomes" id="UP000564644">
    <property type="component" value="Unassembled WGS sequence"/>
</dbReference>
<evidence type="ECO:0000313" key="4">
    <source>
        <dbReference type="Proteomes" id="UP000564644"/>
    </source>
</evidence>
<dbReference type="InterPro" id="IPR052169">
    <property type="entry name" value="CW_Biosynth-Accessory"/>
</dbReference>
<dbReference type="Pfam" id="PF09587">
    <property type="entry name" value="PGA_cap"/>
    <property type="match status" value="1"/>
</dbReference>
<proteinExistence type="inferred from homology"/>
<dbReference type="RefSeq" id="WP_185133637.1">
    <property type="nucleotide sequence ID" value="NZ_JACJVO010000065.1"/>
</dbReference>
<sequence length="364" mass="39190">MLLSLLIAFPAGAISERFRSPASVADSMSEEAMAGTAASDSDEEPEVPVTVNLVGDMLLASTVDTNIRKYGVGYPFAKTAETLADADVTFGNLETSVSERGTPQDKQFTFRSRPESLQGLVDAGFDGVTVANNHTMDYGTAALQDTLANLDAYRLGHTGAGNNTEQAFQPFVKEVRGRKVAILGISRVLPDGSWYAGANKPGIAQGYSMEPMLSYLKKTEEASDVTIVYIHWNKERKEYPEAYAREYAKAFINAGADAVIGAHSHCLQGIEWYKGKPIFYSLGNFVFTAGSALTNTTMIAKLSFAPDGQVEAQVTPALIRNTQPSLMDAKFNAATYAKLNKISFNATIGPDGTVTEKQETSKTS</sequence>
<evidence type="ECO:0000259" key="2">
    <source>
        <dbReference type="SMART" id="SM00854"/>
    </source>
</evidence>
<reference evidence="3 4" key="1">
    <citation type="submission" date="2020-08" db="EMBL/GenBank/DDBJ databases">
        <title>Cohnella phylogeny.</title>
        <authorList>
            <person name="Dunlap C."/>
        </authorList>
    </citation>
    <scope>NUCLEOTIDE SEQUENCE [LARGE SCALE GENOMIC DNA]</scope>
    <source>
        <strain evidence="3 4">CBP 2801</strain>
    </source>
</reference>
<dbReference type="SMART" id="SM00854">
    <property type="entry name" value="PGA_cap"/>
    <property type="match status" value="1"/>
</dbReference>
<dbReference type="AlphaFoldDB" id="A0A7X0SXZ1"/>
<dbReference type="InterPro" id="IPR029052">
    <property type="entry name" value="Metallo-depent_PP-like"/>
</dbReference>
<comment type="caution">
    <text evidence="3">The sequence shown here is derived from an EMBL/GenBank/DDBJ whole genome shotgun (WGS) entry which is preliminary data.</text>
</comment>
<keyword evidence="4" id="KW-1185">Reference proteome</keyword>
<dbReference type="SUPFAM" id="SSF56300">
    <property type="entry name" value="Metallo-dependent phosphatases"/>
    <property type="match status" value="1"/>
</dbReference>
<dbReference type="PANTHER" id="PTHR33393:SF13">
    <property type="entry name" value="PGA BIOSYNTHESIS PROTEIN CAPA"/>
    <property type="match status" value="1"/>
</dbReference>
<comment type="similarity">
    <text evidence="1">Belongs to the CapA family.</text>
</comment>
<accession>A0A7X0SXZ1</accession>
<dbReference type="InterPro" id="IPR019079">
    <property type="entry name" value="Capsule_synth_CapA"/>
</dbReference>
<evidence type="ECO:0000256" key="1">
    <source>
        <dbReference type="ARBA" id="ARBA00005662"/>
    </source>
</evidence>
<dbReference type="CDD" id="cd07381">
    <property type="entry name" value="MPP_CapA"/>
    <property type="match status" value="1"/>
</dbReference>